<evidence type="ECO:0000313" key="6">
    <source>
        <dbReference type="Proteomes" id="UP000815325"/>
    </source>
</evidence>
<dbReference type="PROSITE" id="PS50297">
    <property type="entry name" value="ANK_REP_REGION"/>
    <property type="match status" value="1"/>
</dbReference>
<dbReference type="SMART" id="SM00248">
    <property type="entry name" value="ANK"/>
    <property type="match status" value="11"/>
</dbReference>
<feature type="repeat" description="ANK" evidence="3">
    <location>
        <begin position="684"/>
        <end position="716"/>
    </location>
</feature>
<feature type="repeat" description="ANK" evidence="3">
    <location>
        <begin position="114"/>
        <end position="146"/>
    </location>
</feature>
<feature type="compositionally biased region" description="Low complexity" evidence="4">
    <location>
        <begin position="382"/>
        <end position="393"/>
    </location>
</feature>
<sequence>MNLQAGFRPARSKATFSFQMCESLTGLPFDLLVEVAARVVRPRDLSAFLQACKVTSSLKFSPQLLSRWLLYHRPSTSALITAAAAGNPAAVRCIIDHAIRSDVSLDGLDLRGQSGARALCVAAAHGHVGVLQLLLAAGAPANGAQHTDTDVSSREGQAHQEEIQPAFEAPQLPTPATPPAFEVPPEFGAPHLPTPAPPGTAAAGGTSSTLATAAPAAQVAHTVPLAAAASMGHLECVKVLLEGVPLVSCLRNTHPNPSDCPLAAEPGLSNHSPYPAPVAHDDTQQALLTPATPSAAAAAGGAAAGAVEHCVALSDAPPHPRHPIFSLAVDTRPIHAETEQDEAKWLPLQQDVVAEQQQQQQQKIMRVHTVLAPQGQRFHQRQQQLQRKQAAAATTVSLGPHRPPCLQGEDARSELPAEHPMHNSMLAGGATPSQGGSTSTQVGETTSMDGKGPTPMQPLNQASVGDACQAAQPAESTSIHGKGSTSAQPLNQAQMGNAGQAALLAGSTSTVHREGSASVQPLNQARVEEAGQAALLAAACCGQVHCIRLLLSWGADAKVQEGEALCLAAAGGHTSSMAALLEAGCAVDAQEGRPLILAASNGHMEAVKALWEAGAKSGPNRAFSMASALVGAAGAGHEVIVQTLLGWGAGVESQEGDALQAAAASGHLPICHLLLAAGAGAWAHDSAALRCAVGGAHASVVELLLQAGADAGAANQAPIREAARIGHVVIFRLLLQYGANAHCMDESPLRTAASAGALDVVEELLGTAHADVHANEDEALLWAIDNGHVEVVQLLLRYGATTHEHALWCAIARGHQQIVTILMDQGTSLVGAEGGVAKDAGSEQQTP</sequence>
<dbReference type="PROSITE" id="PS50088">
    <property type="entry name" value="ANK_REPEAT"/>
    <property type="match status" value="4"/>
</dbReference>
<protein>
    <submittedName>
        <fullName evidence="5">Ankyrin repeat-containing domain protein</fullName>
    </submittedName>
</protein>
<feature type="compositionally biased region" description="Basic and acidic residues" evidence="4">
    <location>
        <begin position="409"/>
        <end position="421"/>
    </location>
</feature>
<keyword evidence="2 3" id="KW-0040">ANK repeat</keyword>
<comment type="caution">
    <text evidence="5">The sequence shown here is derived from an EMBL/GenBank/DDBJ whole genome shotgun (WGS) entry which is preliminary data.</text>
</comment>
<dbReference type="Pfam" id="PF12796">
    <property type="entry name" value="Ank_2"/>
    <property type="match status" value="3"/>
</dbReference>
<evidence type="ECO:0000256" key="3">
    <source>
        <dbReference type="PROSITE-ProRule" id="PRU00023"/>
    </source>
</evidence>
<reference evidence="5" key="1">
    <citation type="submission" date="2017-08" db="EMBL/GenBank/DDBJ databases">
        <authorList>
            <person name="Polle J.E."/>
            <person name="Barry K."/>
            <person name="Cushman J."/>
            <person name="Schmutz J."/>
            <person name="Tran D."/>
            <person name="Hathwaick L.T."/>
            <person name="Yim W.C."/>
            <person name="Jenkins J."/>
            <person name="Mckie-Krisberg Z.M."/>
            <person name="Prochnik S."/>
            <person name="Lindquist E."/>
            <person name="Dockter R.B."/>
            <person name="Adam C."/>
            <person name="Molina H."/>
            <person name="Bunkerborg J."/>
            <person name="Jin E."/>
            <person name="Buchheim M."/>
            <person name="Magnuson J."/>
        </authorList>
    </citation>
    <scope>NUCLEOTIDE SEQUENCE</scope>
    <source>
        <strain evidence="5">CCAP 19/18</strain>
    </source>
</reference>
<dbReference type="SUPFAM" id="SSF48403">
    <property type="entry name" value="Ankyrin repeat"/>
    <property type="match status" value="2"/>
</dbReference>
<feature type="repeat" description="ANK" evidence="3">
    <location>
        <begin position="714"/>
        <end position="746"/>
    </location>
</feature>
<accession>A0ABQ7H4C1</accession>
<dbReference type="Gene3D" id="1.25.40.20">
    <property type="entry name" value="Ankyrin repeat-containing domain"/>
    <property type="match status" value="4"/>
</dbReference>
<dbReference type="PANTHER" id="PTHR24198">
    <property type="entry name" value="ANKYRIN REPEAT AND PROTEIN KINASE DOMAIN-CONTAINING PROTEIN"/>
    <property type="match status" value="1"/>
</dbReference>
<evidence type="ECO:0000256" key="4">
    <source>
        <dbReference type="SAM" id="MobiDB-lite"/>
    </source>
</evidence>
<evidence type="ECO:0000256" key="1">
    <source>
        <dbReference type="ARBA" id="ARBA00022737"/>
    </source>
</evidence>
<dbReference type="InterPro" id="IPR036770">
    <property type="entry name" value="Ankyrin_rpt-contain_sf"/>
</dbReference>
<feature type="repeat" description="ANK" evidence="3">
    <location>
        <begin position="530"/>
        <end position="562"/>
    </location>
</feature>
<dbReference type="Pfam" id="PF00023">
    <property type="entry name" value="Ank"/>
    <property type="match status" value="1"/>
</dbReference>
<feature type="region of interest" description="Disordered" evidence="4">
    <location>
        <begin position="382"/>
        <end position="453"/>
    </location>
</feature>
<keyword evidence="6" id="KW-1185">Reference proteome</keyword>
<organism evidence="5 6">
    <name type="scientific">Dunaliella salina</name>
    <name type="common">Green alga</name>
    <name type="synonym">Protococcus salinus</name>
    <dbReference type="NCBI Taxonomy" id="3046"/>
    <lineage>
        <taxon>Eukaryota</taxon>
        <taxon>Viridiplantae</taxon>
        <taxon>Chlorophyta</taxon>
        <taxon>core chlorophytes</taxon>
        <taxon>Chlorophyceae</taxon>
        <taxon>CS clade</taxon>
        <taxon>Chlamydomonadales</taxon>
        <taxon>Dunaliellaceae</taxon>
        <taxon>Dunaliella</taxon>
    </lineage>
</organism>
<dbReference type="EMBL" id="MU069479">
    <property type="protein sequence ID" value="KAF5841707.1"/>
    <property type="molecule type" value="Genomic_DNA"/>
</dbReference>
<keyword evidence="1" id="KW-0677">Repeat</keyword>
<gene>
    <name evidence="5" type="ORF">DUNSADRAFT_11681</name>
</gene>
<dbReference type="InterPro" id="IPR002110">
    <property type="entry name" value="Ankyrin_rpt"/>
</dbReference>
<evidence type="ECO:0000313" key="5">
    <source>
        <dbReference type="EMBL" id="KAF5841707.1"/>
    </source>
</evidence>
<feature type="compositionally biased region" description="Basic and acidic residues" evidence="4">
    <location>
        <begin position="147"/>
        <end position="161"/>
    </location>
</feature>
<feature type="region of interest" description="Disordered" evidence="4">
    <location>
        <begin position="142"/>
        <end position="161"/>
    </location>
</feature>
<evidence type="ECO:0000256" key="2">
    <source>
        <dbReference type="ARBA" id="ARBA00023043"/>
    </source>
</evidence>
<feature type="region of interest" description="Disordered" evidence="4">
    <location>
        <begin position="169"/>
        <end position="207"/>
    </location>
</feature>
<proteinExistence type="predicted"/>
<dbReference type="PANTHER" id="PTHR24198:SF165">
    <property type="entry name" value="ANKYRIN REPEAT-CONTAINING PROTEIN-RELATED"/>
    <property type="match status" value="1"/>
</dbReference>
<dbReference type="Proteomes" id="UP000815325">
    <property type="component" value="Unassembled WGS sequence"/>
</dbReference>
<feature type="compositionally biased region" description="Polar residues" evidence="4">
    <location>
        <begin position="431"/>
        <end position="448"/>
    </location>
</feature>
<feature type="compositionally biased region" description="Pro residues" evidence="4">
    <location>
        <begin position="172"/>
        <end position="182"/>
    </location>
</feature>
<name>A0ABQ7H4C1_DUNSA</name>